<reference evidence="2 3" key="1">
    <citation type="submission" date="2021-01" db="EMBL/GenBank/DDBJ databases">
        <title>WGS of actinomycetes isolated from Thailand.</title>
        <authorList>
            <person name="Thawai C."/>
        </authorList>
    </citation>
    <scope>NUCLEOTIDE SEQUENCE [LARGE SCALE GENOMIC DNA]</scope>
    <source>
        <strain evidence="2 3">LPG 2</strain>
    </source>
</reference>
<dbReference type="SUPFAM" id="SSF56219">
    <property type="entry name" value="DNase I-like"/>
    <property type="match status" value="1"/>
</dbReference>
<dbReference type="Proteomes" id="UP000602198">
    <property type="component" value="Unassembled WGS sequence"/>
</dbReference>
<feature type="domain" description="Endonuclease/exonuclease/phosphatase" evidence="1">
    <location>
        <begin position="5"/>
        <end position="227"/>
    </location>
</feature>
<dbReference type="Gene3D" id="3.60.10.10">
    <property type="entry name" value="Endonuclease/exonuclease/phosphatase"/>
    <property type="match status" value="1"/>
</dbReference>
<comment type="caution">
    <text evidence="2">The sequence shown here is derived from an EMBL/GenBank/DDBJ whole genome shotgun (WGS) entry which is preliminary data.</text>
</comment>
<dbReference type="InterPro" id="IPR036691">
    <property type="entry name" value="Endo/exonu/phosph_ase_sf"/>
</dbReference>
<keyword evidence="2" id="KW-0378">Hydrolase</keyword>
<name>A0ABS1LY74_9NOCA</name>
<dbReference type="RefSeq" id="WP_201942767.1">
    <property type="nucleotide sequence ID" value="NZ_JAERRJ010000001.1"/>
</dbReference>
<gene>
    <name evidence="2" type="ORF">JK358_02100</name>
</gene>
<evidence type="ECO:0000259" key="1">
    <source>
        <dbReference type="Pfam" id="PF03372"/>
    </source>
</evidence>
<keyword evidence="2" id="KW-0540">Nuclease</keyword>
<evidence type="ECO:0000313" key="2">
    <source>
        <dbReference type="EMBL" id="MBL1073181.1"/>
    </source>
</evidence>
<keyword evidence="3" id="KW-1185">Reference proteome</keyword>
<accession>A0ABS1LY74</accession>
<keyword evidence="2" id="KW-0255">Endonuclease</keyword>
<proteinExistence type="predicted"/>
<sequence>MITVATWNVLHRVHAEKWSSEIITHWPDESKRIAAITAAISQRTERVIALQEVSGDQLISLRDALPGKTFHMVGYPRIPAPRVLPPTLKDRTELLVLIIDGPAREVTGGAFHNDNGNGALVVDVDGIAVIATHVSGDGRRGEQFMQLSGLSEYRRQAVLLGDFNTDRATVAAALGPNFTVGRFAPDALPTRPRDSAATKSQHIDHVVGRSIAVRNVVVEDVAGLSDHNLVRAVVG</sequence>
<evidence type="ECO:0000313" key="3">
    <source>
        <dbReference type="Proteomes" id="UP000602198"/>
    </source>
</evidence>
<organism evidence="2 3">
    <name type="scientific">Nocardia acididurans</name>
    <dbReference type="NCBI Taxonomy" id="2802282"/>
    <lineage>
        <taxon>Bacteria</taxon>
        <taxon>Bacillati</taxon>
        <taxon>Actinomycetota</taxon>
        <taxon>Actinomycetes</taxon>
        <taxon>Mycobacteriales</taxon>
        <taxon>Nocardiaceae</taxon>
        <taxon>Nocardia</taxon>
    </lineage>
</organism>
<protein>
    <submittedName>
        <fullName evidence="2">Endonuclease/exonuclease/phosphatase family protein</fullName>
    </submittedName>
</protein>
<dbReference type="Pfam" id="PF03372">
    <property type="entry name" value="Exo_endo_phos"/>
    <property type="match status" value="1"/>
</dbReference>
<dbReference type="GO" id="GO:0004519">
    <property type="term" value="F:endonuclease activity"/>
    <property type="evidence" value="ECO:0007669"/>
    <property type="project" value="UniProtKB-KW"/>
</dbReference>
<dbReference type="EMBL" id="JAERRJ010000001">
    <property type="protein sequence ID" value="MBL1073181.1"/>
    <property type="molecule type" value="Genomic_DNA"/>
</dbReference>
<dbReference type="InterPro" id="IPR005135">
    <property type="entry name" value="Endo/exonuclease/phosphatase"/>
</dbReference>